<keyword evidence="2" id="KW-0934">Plastid</keyword>
<protein>
    <recommendedName>
        <fullName evidence="8">Large ribosomal subunit protein uL14c</fullName>
    </recommendedName>
    <alternativeName>
        <fullName evidence="7">50S ribosomal protein L14, chloroplastic</fullName>
    </alternativeName>
</protein>
<dbReference type="GO" id="GO:0070180">
    <property type="term" value="F:large ribosomal subunit rRNA binding"/>
    <property type="evidence" value="ECO:0007669"/>
    <property type="project" value="TreeGrafter"/>
</dbReference>
<evidence type="ECO:0000256" key="8">
    <source>
        <dbReference type="ARBA" id="ARBA00068951"/>
    </source>
</evidence>
<keyword evidence="6 9" id="KW-0687">Ribonucleoprotein</keyword>
<dbReference type="GO" id="GO:0009536">
    <property type="term" value="C:plastid"/>
    <property type="evidence" value="ECO:0007669"/>
    <property type="project" value="UniProtKB-SubCell"/>
</dbReference>
<dbReference type="InterPro" id="IPR005745">
    <property type="entry name" value="Ribosomal_uL14_bac-type"/>
</dbReference>
<evidence type="ECO:0000313" key="12">
    <source>
        <dbReference type="EMBL" id="KAG7564130.1"/>
    </source>
</evidence>
<evidence type="ECO:0000313" key="13">
    <source>
        <dbReference type="Proteomes" id="UP000694251"/>
    </source>
</evidence>
<feature type="region of interest" description="Disordered" evidence="11">
    <location>
        <begin position="187"/>
        <end position="215"/>
    </location>
</feature>
<dbReference type="PANTHER" id="PTHR11761">
    <property type="entry name" value="50S/60S RIBOSOMAL PROTEIN L14/L23"/>
    <property type="match status" value="1"/>
</dbReference>
<dbReference type="Pfam" id="PF00238">
    <property type="entry name" value="Ribosomal_L14"/>
    <property type="match status" value="1"/>
</dbReference>
<comment type="caution">
    <text evidence="12">The sequence shown here is derived from an EMBL/GenBank/DDBJ whole genome shotgun (WGS) entry which is preliminary data.</text>
</comment>
<evidence type="ECO:0000256" key="9">
    <source>
        <dbReference type="RuleBase" id="RU003949"/>
    </source>
</evidence>
<keyword evidence="3" id="KW-0699">rRNA-binding</keyword>
<dbReference type="FunFam" id="2.40.150.20:FF:000002">
    <property type="entry name" value="50S ribosomal protein L14, chloroplastic"/>
    <property type="match status" value="1"/>
</dbReference>
<dbReference type="EMBL" id="JAEFBJ010000010">
    <property type="protein sequence ID" value="KAG7564130.1"/>
    <property type="molecule type" value="Genomic_DNA"/>
</dbReference>
<dbReference type="PANTHER" id="PTHR11761:SF3">
    <property type="entry name" value="LARGE RIBOSOMAL SUBUNIT PROTEIN UL14M"/>
    <property type="match status" value="1"/>
</dbReference>
<sequence>MIQPQTYLNVADNSGARELMCILIIGASNRRYAHIGDVIVAVIKEAIPNTPLERSEVIRAGIVRTCKELKRNNGTIIRYDDNAAVVIDQEGNPKGTRVFGAIPRELRQLNFTKIVSLAPELDRLARPDAEWSLLELKQKVEGGETVAGLKSLSTDSIEMKMSRWVETARDESKSEYYGRSEQRCFEQARQQHHDLKEEKAVKQRQKKAPKEQKDTVKSNLIAEENFKEELLEILNAYNKPKQTKHHQDKLQRQRRIEELEEKMLETLNAFTNDQKKSPANRQPIEEDVETQPHVTIHSQQYLTNKEEQTKNKPEELLTFLRESLEANCYIPFSDLVSENKQAYEKLTQLEPVHPSSIDYFSQVLEEYSTREEQRSLPLANDIQQMPYFVPEPVFMPFPSYYSRKHCKETVLARTEPNLFVLVSAEEEKRFGLEKVKEFRVSDSVLSSMLTNFERFTPETFLKSKGLVTNEMHEIHSSLNVSKFSGISELIKAGTSHMLYETFPAEPLKTALCVSESLYASRSHLESESKVLGYENLFKHRHKELYDSSRTFDVFSLVFVKAHKKQVKDATSNTSKSCDFANPFEYGSKEYMDQAWSKMKASKESEARTHLFGVWNRKYLRKTTTIAKGWSNLKYYFANVFFCSILFFVSTLFPFDVGDLDLRSNPFQVEGDDMIMHEQGAEEKLEHELNHTSFNSIELGTTHRINLEKELELGPDEALFIQTGLMTWSKAKKMIFEVGERLPCSIKENPPDTLLEQRNIPKVSAYVLKNAFNPDHTDMIRLSLSKEPNVGFKASLEHMRSTERREEYTQFKPPELHQNKSDLRSNPFQVGEDDVILESTKDLECGNELVPEQHEARKQLEPEEQHEPEDELVAADVLLKKLIKPPWLGERDKPIGFNNGRVIQLYSFSLVEFCPNGFSQQGLQQPLCDLSIHRSLTRPLDSTEHSSQARTTLDQRSIITRPFTPLDHLTRLHTRVRPHSIHHLPSVLWLGCCKPIPVTQHISEFMIRRSFVSFG</sequence>
<keyword evidence="5 9" id="KW-0689">Ribosomal protein</keyword>
<evidence type="ECO:0000256" key="6">
    <source>
        <dbReference type="ARBA" id="ARBA00023274"/>
    </source>
</evidence>
<dbReference type="GO" id="GO:0006412">
    <property type="term" value="P:translation"/>
    <property type="evidence" value="ECO:0007669"/>
    <property type="project" value="InterPro"/>
</dbReference>
<dbReference type="SMART" id="SM01374">
    <property type="entry name" value="Ribosomal_L14"/>
    <property type="match status" value="1"/>
</dbReference>
<evidence type="ECO:0000256" key="7">
    <source>
        <dbReference type="ARBA" id="ARBA00035424"/>
    </source>
</evidence>
<comment type="subcellular location">
    <subcellularLocation>
        <location evidence="1">Plastid</location>
    </subcellularLocation>
</comment>
<feature type="compositionally biased region" description="Basic and acidic residues" evidence="11">
    <location>
        <begin position="187"/>
        <end position="201"/>
    </location>
</feature>
<evidence type="ECO:0000256" key="10">
    <source>
        <dbReference type="SAM" id="Coils"/>
    </source>
</evidence>
<evidence type="ECO:0000256" key="5">
    <source>
        <dbReference type="ARBA" id="ARBA00022980"/>
    </source>
</evidence>
<evidence type="ECO:0000256" key="3">
    <source>
        <dbReference type="ARBA" id="ARBA00022730"/>
    </source>
</evidence>
<dbReference type="CDD" id="cd00337">
    <property type="entry name" value="Ribosomal_uL14"/>
    <property type="match status" value="1"/>
</dbReference>
<evidence type="ECO:0000256" key="1">
    <source>
        <dbReference type="ARBA" id="ARBA00004474"/>
    </source>
</evidence>
<name>A0A8T1ZW39_ARASU</name>
<dbReference type="NCBIfam" id="TIGR01067">
    <property type="entry name" value="rplN_bact"/>
    <property type="match status" value="1"/>
</dbReference>
<dbReference type="InterPro" id="IPR000218">
    <property type="entry name" value="Ribosomal_uL14"/>
</dbReference>
<dbReference type="Proteomes" id="UP000694251">
    <property type="component" value="Chromosome 10"/>
</dbReference>
<reference evidence="12 13" key="1">
    <citation type="submission" date="2020-12" db="EMBL/GenBank/DDBJ databases">
        <title>Concerted genomic and epigenomic changes stabilize Arabidopsis allopolyploids.</title>
        <authorList>
            <person name="Chen Z."/>
        </authorList>
    </citation>
    <scope>NUCLEOTIDE SEQUENCE [LARGE SCALE GENOMIC DNA]</scope>
    <source>
        <strain evidence="12">As9502</strain>
        <tissue evidence="12">Leaf</tissue>
    </source>
</reference>
<keyword evidence="13" id="KW-1185">Reference proteome</keyword>
<evidence type="ECO:0000256" key="2">
    <source>
        <dbReference type="ARBA" id="ARBA00022640"/>
    </source>
</evidence>
<dbReference type="GO" id="GO:0022625">
    <property type="term" value="C:cytosolic large ribosomal subunit"/>
    <property type="evidence" value="ECO:0007669"/>
    <property type="project" value="TreeGrafter"/>
</dbReference>
<dbReference type="HAMAP" id="MF_01367">
    <property type="entry name" value="Ribosomal_uL14"/>
    <property type="match status" value="1"/>
</dbReference>
<keyword evidence="10" id="KW-0175">Coiled coil</keyword>
<evidence type="ECO:0000256" key="4">
    <source>
        <dbReference type="ARBA" id="ARBA00022884"/>
    </source>
</evidence>
<comment type="similarity">
    <text evidence="9">Belongs to the universal ribosomal protein uL14 family.</text>
</comment>
<keyword evidence="4" id="KW-0694">RNA-binding</keyword>
<gene>
    <name evidence="12" type="ORF">ISN44_As10g008930</name>
</gene>
<organism evidence="12 13">
    <name type="scientific">Arabidopsis suecica</name>
    <name type="common">Swedish thale-cress</name>
    <name type="synonym">Cardaminopsis suecica</name>
    <dbReference type="NCBI Taxonomy" id="45249"/>
    <lineage>
        <taxon>Eukaryota</taxon>
        <taxon>Viridiplantae</taxon>
        <taxon>Streptophyta</taxon>
        <taxon>Embryophyta</taxon>
        <taxon>Tracheophyta</taxon>
        <taxon>Spermatophyta</taxon>
        <taxon>Magnoliopsida</taxon>
        <taxon>eudicotyledons</taxon>
        <taxon>Gunneridae</taxon>
        <taxon>Pentapetalae</taxon>
        <taxon>rosids</taxon>
        <taxon>malvids</taxon>
        <taxon>Brassicales</taxon>
        <taxon>Brassicaceae</taxon>
        <taxon>Camelineae</taxon>
        <taxon>Arabidopsis</taxon>
    </lineage>
</organism>
<dbReference type="AlphaFoldDB" id="A0A8T1ZW39"/>
<dbReference type="GO" id="GO:0003735">
    <property type="term" value="F:structural constituent of ribosome"/>
    <property type="evidence" value="ECO:0007669"/>
    <property type="project" value="InterPro"/>
</dbReference>
<accession>A0A8T1ZW39</accession>
<proteinExistence type="inferred from homology"/>
<evidence type="ECO:0000256" key="11">
    <source>
        <dbReference type="SAM" id="MobiDB-lite"/>
    </source>
</evidence>
<feature type="coiled-coil region" evidence="10">
    <location>
        <begin position="249"/>
        <end position="276"/>
    </location>
</feature>